<feature type="region of interest" description="Disordered" evidence="1">
    <location>
        <begin position="1"/>
        <end position="21"/>
    </location>
</feature>
<accession>A0AAV1SUK2</accession>
<protein>
    <submittedName>
        <fullName evidence="2">Uncharacterized protein</fullName>
    </submittedName>
</protein>
<evidence type="ECO:0000256" key="1">
    <source>
        <dbReference type="SAM" id="MobiDB-lite"/>
    </source>
</evidence>
<dbReference type="EMBL" id="CAWUPB010001197">
    <property type="protein sequence ID" value="CAK7356250.1"/>
    <property type="molecule type" value="Genomic_DNA"/>
</dbReference>
<evidence type="ECO:0000313" key="3">
    <source>
        <dbReference type="Proteomes" id="UP001314170"/>
    </source>
</evidence>
<evidence type="ECO:0000313" key="2">
    <source>
        <dbReference type="EMBL" id="CAK7356250.1"/>
    </source>
</evidence>
<name>A0AAV1SUK2_9ROSI</name>
<sequence>MKRTSKDFKTDETLKMEDDEEGNANRLTGIDWETQQLAESHWILPIEMIYLRVWVLEFQLLSTCSGAGSTNMVSVLRTVVG</sequence>
<reference evidence="2 3" key="1">
    <citation type="submission" date="2024-01" db="EMBL/GenBank/DDBJ databases">
        <authorList>
            <person name="Waweru B."/>
        </authorList>
    </citation>
    <scope>NUCLEOTIDE SEQUENCE [LARGE SCALE GENOMIC DNA]</scope>
</reference>
<feature type="compositionally biased region" description="Basic and acidic residues" evidence="1">
    <location>
        <begin position="1"/>
        <end position="16"/>
    </location>
</feature>
<comment type="caution">
    <text evidence="2">The sequence shown here is derived from an EMBL/GenBank/DDBJ whole genome shotgun (WGS) entry which is preliminary data.</text>
</comment>
<dbReference type="AlphaFoldDB" id="A0AAV1SUK2"/>
<gene>
    <name evidence="2" type="ORF">DCAF_LOCUS26520</name>
</gene>
<organism evidence="2 3">
    <name type="scientific">Dovyalis caffra</name>
    <dbReference type="NCBI Taxonomy" id="77055"/>
    <lineage>
        <taxon>Eukaryota</taxon>
        <taxon>Viridiplantae</taxon>
        <taxon>Streptophyta</taxon>
        <taxon>Embryophyta</taxon>
        <taxon>Tracheophyta</taxon>
        <taxon>Spermatophyta</taxon>
        <taxon>Magnoliopsida</taxon>
        <taxon>eudicotyledons</taxon>
        <taxon>Gunneridae</taxon>
        <taxon>Pentapetalae</taxon>
        <taxon>rosids</taxon>
        <taxon>fabids</taxon>
        <taxon>Malpighiales</taxon>
        <taxon>Salicaceae</taxon>
        <taxon>Flacourtieae</taxon>
        <taxon>Dovyalis</taxon>
    </lineage>
</organism>
<proteinExistence type="predicted"/>
<dbReference type="Proteomes" id="UP001314170">
    <property type="component" value="Unassembled WGS sequence"/>
</dbReference>
<keyword evidence="3" id="KW-1185">Reference proteome</keyword>